<dbReference type="InParanoid" id="A0A5F7ZES6"/>
<dbReference type="Proteomes" id="UP000006718">
    <property type="component" value="Unassembled WGS sequence"/>
</dbReference>
<dbReference type="Bgee" id="ENSMMUG00000061987">
    <property type="expression patterns" value="Expressed in fibroblast and 18 other cell types or tissues"/>
</dbReference>
<reference evidence="1" key="3">
    <citation type="submission" date="2025-09" db="UniProtKB">
        <authorList>
            <consortium name="Ensembl"/>
        </authorList>
    </citation>
    <scope>IDENTIFICATION</scope>
    <source>
        <strain evidence="1">17573</strain>
    </source>
</reference>
<dbReference type="OMA" id="CTAWATE"/>
<accession>A0A5F7ZES6</accession>
<dbReference type="GeneTree" id="ENSGT01030000238095"/>
<keyword evidence="2" id="KW-1185">Reference proteome</keyword>
<evidence type="ECO:0000313" key="1">
    <source>
        <dbReference type="Ensembl" id="ENSMMUP00000064115.1"/>
    </source>
</evidence>
<sequence>MLEVSRGKSCIYKTGLQLLDVLKHINPVCVWWLAPVIPALWEAKVPGPLEDKSLRPAWPAWRTPSLLKIQKLARCSGAHLYSQLLGRLRHEDHLNAGGGGCSELRLHHCTICLGSREAVSKKLF</sequence>
<dbReference type="Ensembl" id="ENSMMUT00000102597.1">
    <property type="protein sequence ID" value="ENSMMUP00000064115.1"/>
    <property type="gene ID" value="ENSMMUG00000061987.1"/>
</dbReference>
<dbReference type="VEuPathDB" id="HostDB:ENSMMUG00000061987"/>
<protein>
    <submittedName>
        <fullName evidence="1">Uncharacterized protein</fullName>
    </submittedName>
</protein>
<name>A0A5F7ZES6_MACMU</name>
<evidence type="ECO:0000313" key="2">
    <source>
        <dbReference type="Proteomes" id="UP000006718"/>
    </source>
</evidence>
<organism evidence="1 2">
    <name type="scientific">Macaca mulatta</name>
    <name type="common">Rhesus macaque</name>
    <dbReference type="NCBI Taxonomy" id="9544"/>
    <lineage>
        <taxon>Eukaryota</taxon>
        <taxon>Metazoa</taxon>
        <taxon>Chordata</taxon>
        <taxon>Craniata</taxon>
        <taxon>Vertebrata</taxon>
        <taxon>Euteleostomi</taxon>
        <taxon>Mammalia</taxon>
        <taxon>Eutheria</taxon>
        <taxon>Euarchontoglires</taxon>
        <taxon>Primates</taxon>
        <taxon>Haplorrhini</taxon>
        <taxon>Catarrhini</taxon>
        <taxon>Cercopithecidae</taxon>
        <taxon>Cercopithecinae</taxon>
        <taxon>Macaca</taxon>
    </lineage>
</organism>
<dbReference type="AlphaFoldDB" id="A0A5F7ZES6"/>
<reference evidence="1" key="2">
    <citation type="submission" date="2025-08" db="UniProtKB">
        <authorList>
            <consortium name="Ensembl"/>
        </authorList>
    </citation>
    <scope>IDENTIFICATION</scope>
    <source>
        <strain evidence="1">17573</strain>
    </source>
</reference>
<proteinExistence type="predicted"/>
<reference evidence="1" key="1">
    <citation type="submission" date="2019-01" db="EMBL/GenBank/DDBJ databases">
        <authorList>
            <person name="Graves T."/>
            <person name="Eichler E.E."/>
            <person name="Wilson R.K."/>
        </authorList>
    </citation>
    <scope>NUCLEOTIDE SEQUENCE [LARGE SCALE GENOMIC DNA]</scope>
    <source>
        <strain evidence="1">17573</strain>
    </source>
</reference>